<evidence type="ECO:0000259" key="8">
    <source>
        <dbReference type="Pfam" id="PF02096"/>
    </source>
</evidence>
<comment type="subcellular location">
    <subcellularLocation>
        <location evidence="1 5">Membrane</location>
        <topology evidence="1 5">Multi-pass membrane protein</topology>
    </subcellularLocation>
</comment>
<keyword evidence="10" id="KW-1185">Reference proteome</keyword>
<dbReference type="AlphaFoldDB" id="A0A151ZCA5"/>
<evidence type="ECO:0000256" key="4">
    <source>
        <dbReference type="ARBA" id="ARBA00023136"/>
    </source>
</evidence>
<feature type="transmembrane region" description="Helical" evidence="7">
    <location>
        <begin position="142"/>
        <end position="162"/>
    </location>
</feature>
<accession>A0A151ZCA5</accession>
<dbReference type="OrthoDB" id="2148490at2759"/>
<feature type="transmembrane region" description="Helical" evidence="7">
    <location>
        <begin position="281"/>
        <end position="301"/>
    </location>
</feature>
<proteinExistence type="inferred from homology"/>
<dbReference type="PANTHER" id="PTHR12428:SF65">
    <property type="entry name" value="CYTOCHROME C OXIDASE ASSEMBLY PROTEIN COX18, MITOCHONDRIAL"/>
    <property type="match status" value="1"/>
</dbReference>
<reference evidence="9 10" key="1">
    <citation type="submission" date="2015-12" db="EMBL/GenBank/DDBJ databases">
        <title>Dictyostelia acquired genes for synthesis and detection of signals that induce cell-type specialization by lateral gene transfer from prokaryotes.</title>
        <authorList>
            <person name="Gloeckner G."/>
            <person name="Schaap P."/>
        </authorList>
    </citation>
    <scope>NUCLEOTIDE SEQUENCE [LARGE SCALE GENOMIC DNA]</scope>
    <source>
        <strain evidence="9 10">TK</strain>
    </source>
</reference>
<gene>
    <name evidence="9" type="ORF">DLAC_07351</name>
</gene>
<evidence type="ECO:0000256" key="3">
    <source>
        <dbReference type="ARBA" id="ARBA00022989"/>
    </source>
</evidence>
<dbReference type="EMBL" id="LODT01000034">
    <property type="protein sequence ID" value="KYQ91583.1"/>
    <property type="molecule type" value="Genomic_DNA"/>
</dbReference>
<dbReference type="FunCoup" id="A0A151ZCA5">
    <property type="interactions" value="15"/>
</dbReference>
<evidence type="ECO:0000256" key="6">
    <source>
        <dbReference type="SAM" id="Coils"/>
    </source>
</evidence>
<feature type="transmembrane region" description="Helical" evidence="7">
    <location>
        <begin position="307"/>
        <end position="323"/>
    </location>
</feature>
<keyword evidence="4 7" id="KW-0472">Membrane</keyword>
<evidence type="ECO:0000256" key="2">
    <source>
        <dbReference type="ARBA" id="ARBA00022692"/>
    </source>
</evidence>
<comment type="caution">
    <text evidence="9">The sequence shown here is derived from an EMBL/GenBank/DDBJ whole genome shotgun (WGS) entry which is preliminary data.</text>
</comment>
<dbReference type="InterPro" id="IPR028055">
    <property type="entry name" value="YidC/Oxa/ALB_C"/>
</dbReference>
<protein>
    <submittedName>
        <fullName evidence="9">Putative oxidase assembly protein</fullName>
    </submittedName>
</protein>
<evidence type="ECO:0000313" key="10">
    <source>
        <dbReference type="Proteomes" id="UP000076078"/>
    </source>
</evidence>
<evidence type="ECO:0000313" key="9">
    <source>
        <dbReference type="EMBL" id="KYQ91583.1"/>
    </source>
</evidence>
<feature type="transmembrane region" description="Helical" evidence="7">
    <location>
        <begin position="213"/>
        <end position="231"/>
    </location>
</feature>
<name>A0A151ZCA5_TIELA</name>
<dbReference type="InterPro" id="IPR001708">
    <property type="entry name" value="YidC/ALB3/OXA1/COX18"/>
</dbReference>
<dbReference type="GO" id="GO:0032977">
    <property type="term" value="F:membrane insertase activity"/>
    <property type="evidence" value="ECO:0007669"/>
    <property type="project" value="InterPro"/>
</dbReference>
<dbReference type="InParanoid" id="A0A151ZCA5"/>
<dbReference type="GO" id="GO:0005743">
    <property type="term" value="C:mitochondrial inner membrane"/>
    <property type="evidence" value="ECO:0007669"/>
    <property type="project" value="TreeGrafter"/>
</dbReference>
<keyword evidence="6" id="KW-0175">Coiled coil</keyword>
<sequence>MIQNNRYLLRNTFKLLKSNSLNVNNGFRGSLKYMSLNNVNSDISNKNTLKSIFSSNQIFNSQSNLMNGTIRFYTTQPSQNNTVGESNKEVLTDHQQQLLDQVFSVTPEQVEKVNPIVQFFTENNDKVIQHLDHFHHSVGAPWWVIISGIAVSLRLLTLPFTIKSQKVGAIMQDVKEEVEKHAYLNDGTNEGRMKIMSMQHEIMQSKGISPLTMFKYTFIQLPFLIYPFYIIRTLSDNTTLLKNADFLWIHDLSGTGYVLPVVSSIVQYLSIRVTMTESTPLVMKAIMHGLCVLPLIFTIHFSHALNLYWVTNSLIFLATNYLFRKNNIRKIFGIPPMKDGLPKETPIQYAPNPFASNANNNANEQLTKQIIEKNKLIEKKRQEIQNLRKR</sequence>
<feature type="domain" description="Membrane insertase YidC/Oxa/ALB C-terminal" evidence="8">
    <location>
        <begin position="142"/>
        <end position="324"/>
    </location>
</feature>
<dbReference type="STRING" id="361077.A0A151ZCA5"/>
<comment type="similarity">
    <text evidence="5">Belongs to the OXA1/ALB3/YidC family.</text>
</comment>
<dbReference type="OMA" id="EVEKHAY"/>
<dbReference type="GO" id="GO:0032979">
    <property type="term" value="P:protein insertion into mitochondrial inner membrane from matrix"/>
    <property type="evidence" value="ECO:0007669"/>
    <property type="project" value="TreeGrafter"/>
</dbReference>
<keyword evidence="3 7" id="KW-1133">Transmembrane helix</keyword>
<dbReference type="Proteomes" id="UP000076078">
    <property type="component" value="Unassembled WGS sequence"/>
</dbReference>
<evidence type="ECO:0000256" key="1">
    <source>
        <dbReference type="ARBA" id="ARBA00004141"/>
    </source>
</evidence>
<dbReference type="PANTHER" id="PTHR12428">
    <property type="entry name" value="OXA1"/>
    <property type="match status" value="1"/>
</dbReference>
<evidence type="ECO:0000256" key="7">
    <source>
        <dbReference type="SAM" id="Phobius"/>
    </source>
</evidence>
<keyword evidence="2 5" id="KW-0812">Transmembrane</keyword>
<feature type="transmembrane region" description="Helical" evidence="7">
    <location>
        <begin position="246"/>
        <end position="269"/>
    </location>
</feature>
<organism evidence="9 10">
    <name type="scientific">Tieghemostelium lacteum</name>
    <name type="common">Slime mold</name>
    <name type="synonym">Dictyostelium lacteum</name>
    <dbReference type="NCBI Taxonomy" id="361077"/>
    <lineage>
        <taxon>Eukaryota</taxon>
        <taxon>Amoebozoa</taxon>
        <taxon>Evosea</taxon>
        <taxon>Eumycetozoa</taxon>
        <taxon>Dictyostelia</taxon>
        <taxon>Dictyosteliales</taxon>
        <taxon>Raperosteliaceae</taxon>
        <taxon>Tieghemostelium</taxon>
    </lineage>
</organism>
<dbReference type="Pfam" id="PF02096">
    <property type="entry name" value="60KD_IMP"/>
    <property type="match status" value="1"/>
</dbReference>
<feature type="coiled-coil region" evidence="6">
    <location>
        <begin position="359"/>
        <end position="390"/>
    </location>
</feature>
<dbReference type="CDD" id="cd20069">
    <property type="entry name" value="5TM_Oxa1-like"/>
    <property type="match status" value="1"/>
</dbReference>
<evidence type="ECO:0000256" key="5">
    <source>
        <dbReference type="RuleBase" id="RU003945"/>
    </source>
</evidence>